<dbReference type="Pfam" id="PF06470">
    <property type="entry name" value="SMC_hinge"/>
    <property type="match status" value="1"/>
</dbReference>
<dbReference type="AlphaFoldDB" id="A0A075FUV9"/>
<dbReference type="InterPro" id="IPR010935">
    <property type="entry name" value="SMC_hinge"/>
</dbReference>
<feature type="compositionally biased region" description="Basic and acidic residues" evidence="7">
    <location>
        <begin position="966"/>
        <end position="979"/>
    </location>
</feature>
<evidence type="ECO:0000256" key="3">
    <source>
        <dbReference type="ARBA" id="ARBA00022840"/>
    </source>
</evidence>
<comment type="subcellular location">
    <subcellularLocation>
        <location evidence="6">Cytoplasm</location>
    </subcellularLocation>
</comment>
<keyword evidence="4 6" id="KW-0175">Coiled coil</keyword>
<dbReference type="HAMAP" id="MF_01894">
    <property type="entry name" value="Smc_prok"/>
    <property type="match status" value="1"/>
</dbReference>
<dbReference type="GO" id="GO:0007062">
    <property type="term" value="P:sister chromatid cohesion"/>
    <property type="evidence" value="ECO:0007669"/>
    <property type="project" value="InterPro"/>
</dbReference>
<dbReference type="Gene3D" id="3.30.70.1620">
    <property type="match status" value="1"/>
</dbReference>
<evidence type="ECO:0000256" key="4">
    <source>
        <dbReference type="ARBA" id="ARBA00023054"/>
    </source>
</evidence>
<comment type="function">
    <text evidence="6">Required for chromosome condensation and partitioning.</text>
</comment>
<protein>
    <recommendedName>
        <fullName evidence="6">Chromosome partition protein Smc</fullName>
    </recommendedName>
</protein>
<dbReference type="InterPro" id="IPR011890">
    <property type="entry name" value="SMC_prok"/>
</dbReference>
<dbReference type="SUPFAM" id="SSF75553">
    <property type="entry name" value="Smc hinge domain"/>
    <property type="match status" value="1"/>
</dbReference>
<dbReference type="Gene3D" id="1.10.287.1490">
    <property type="match status" value="1"/>
</dbReference>
<evidence type="ECO:0000313" key="9">
    <source>
        <dbReference type="EMBL" id="AIE95425.1"/>
    </source>
</evidence>
<organism evidence="9">
    <name type="scientific">uncultured marine group II/III euryarchaeote AD1000_65_H04</name>
    <dbReference type="NCBI Taxonomy" id="1457796"/>
    <lineage>
        <taxon>Archaea</taxon>
        <taxon>Methanobacteriati</taxon>
        <taxon>Methanobacteriota</taxon>
        <taxon>environmental samples</taxon>
    </lineage>
</organism>
<name>A0A075FUV9_9EURY</name>
<dbReference type="Pfam" id="PF02463">
    <property type="entry name" value="SMC_N"/>
    <property type="match status" value="1"/>
</dbReference>
<dbReference type="GO" id="GO:0030261">
    <property type="term" value="P:chromosome condensation"/>
    <property type="evidence" value="ECO:0007669"/>
    <property type="project" value="InterPro"/>
</dbReference>
<feature type="domain" description="SMC hinge" evidence="8">
    <location>
        <begin position="533"/>
        <end position="651"/>
    </location>
</feature>
<feature type="binding site" evidence="6">
    <location>
        <begin position="32"/>
        <end position="39"/>
    </location>
    <ligand>
        <name>ATP</name>
        <dbReference type="ChEBI" id="CHEBI:30616"/>
    </ligand>
</feature>
<dbReference type="GO" id="GO:0007059">
    <property type="term" value="P:chromosome segregation"/>
    <property type="evidence" value="ECO:0007669"/>
    <property type="project" value="UniProtKB-UniRule"/>
</dbReference>
<dbReference type="InterPro" id="IPR003395">
    <property type="entry name" value="RecF/RecN/SMC_N"/>
</dbReference>
<dbReference type="GO" id="GO:0006260">
    <property type="term" value="P:DNA replication"/>
    <property type="evidence" value="ECO:0007669"/>
    <property type="project" value="UniProtKB-UniRule"/>
</dbReference>
<keyword evidence="2 6" id="KW-0547">Nucleotide-binding</keyword>
<dbReference type="SUPFAM" id="SSF52540">
    <property type="entry name" value="P-loop containing nucleoside triphosphate hydrolases"/>
    <property type="match status" value="1"/>
</dbReference>
<gene>
    <name evidence="6 9" type="primary">smc</name>
</gene>
<evidence type="ECO:0000256" key="6">
    <source>
        <dbReference type="HAMAP-Rule" id="MF_01894"/>
    </source>
</evidence>
<dbReference type="Gene3D" id="3.40.50.300">
    <property type="entry name" value="P-loop containing nucleotide triphosphate hydrolases"/>
    <property type="match status" value="2"/>
</dbReference>
<dbReference type="NCBIfam" id="TIGR02168">
    <property type="entry name" value="SMC_prok_B"/>
    <property type="match status" value="1"/>
</dbReference>
<dbReference type="InterPro" id="IPR036277">
    <property type="entry name" value="SMC_hinge_sf"/>
</dbReference>
<keyword evidence="3 6" id="KW-0067">ATP-binding</keyword>
<dbReference type="PANTHER" id="PTHR43977">
    <property type="entry name" value="STRUCTURAL MAINTENANCE OF CHROMOSOMES PROTEIN 3"/>
    <property type="match status" value="1"/>
</dbReference>
<keyword evidence="5 6" id="KW-0238">DNA-binding</keyword>
<feature type="coiled-coil region" evidence="6">
    <location>
        <begin position="835"/>
        <end position="918"/>
    </location>
</feature>
<evidence type="ECO:0000259" key="8">
    <source>
        <dbReference type="SMART" id="SM00968"/>
    </source>
</evidence>
<evidence type="ECO:0000256" key="7">
    <source>
        <dbReference type="SAM" id="MobiDB-lite"/>
    </source>
</evidence>
<evidence type="ECO:0000256" key="5">
    <source>
        <dbReference type="ARBA" id="ARBA00023125"/>
    </source>
</evidence>
<comment type="domain">
    <text evidence="6">Contains large globular domains required for ATP hydrolysis at each terminus and a third globular domain forming a flexible hinge near the middle of the molecule. These domains are separated by coiled-coil structures.</text>
</comment>
<evidence type="ECO:0000256" key="2">
    <source>
        <dbReference type="ARBA" id="ARBA00022741"/>
    </source>
</evidence>
<evidence type="ECO:0000256" key="1">
    <source>
        <dbReference type="ARBA" id="ARBA00022490"/>
    </source>
</evidence>
<feature type="region of interest" description="Disordered" evidence="7">
    <location>
        <begin position="954"/>
        <end position="979"/>
    </location>
</feature>
<comment type="subunit">
    <text evidence="6">Homodimer.</text>
</comment>
<dbReference type="EMBL" id="KF900451">
    <property type="protein sequence ID" value="AIE95425.1"/>
    <property type="molecule type" value="Genomic_DNA"/>
</dbReference>
<dbReference type="GO" id="GO:0005737">
    <property type="term" value="C:cytoplasm"/>
    <property type="evidence" value="ECO:0007669"/>
    <property type="project" value="UniProtKB-SubCell"/>
</dbReference>
<proteinExistence type="inferred from homology"/>
<dbReference type="GO" id="GO:0005694">
    <property type="term" value="C:chromosome"/>
    <property type="evidence" value="ECO:0007669"/>
    <property type="project" value="InterPro"/>
</dbReference>
<dbReference type="NCBIfam" id="TIGR02169">
    <property type="entry name" value="SMC_prok_A"/>
    <property type="match status" value="1"/>
</dbReference>
<dbReference type="GO" id="GO:0016887">
    <property type="term" value="F:ATP hydrolysis activity"/>
    <property type="evidence" value="ECO:0007669"/>
    <property type="project" value="InterPro"/>
</dbReference>
<accession>A0A075FUV9</accession>
<sequence>MRLLELEFENFKSFKGHVTVPLGPGFTCITGPNGSGKSNITDAILFILGSRSTKMLRARRLKQLINGYQEGSKKKTGPKSCRVSMVFDNSDRFLAIEKDHVTFTKGIRLRGKDTVTYYQLDGIKSSASEFEALFSRAGLYATGYNIIQQGDVIQTSLMSGTERRRKIEDVAGITAYDNRLRKTRSARNSVEADLTLLNERAKEAKRTLNQLEREKQDAEKLEKIIEELKENELLHRFRMVFDLEAEIESRREIVDKYTEELEELEKEQDQRKQDIEDNQEKFEDVEKTIAVSGGDKARELQEELDKVRVAHALAERNADAAHKDLQELEKARKLLSQDHKIISNELKELMGELEKSSKKVKKLESEVTAKVARLSELEGAAASDSEAVSNRRDNLEKLRKDAGELEMQRHRLEGEKEQLELQLTSAKEQVNRSGQWLKSIVTDVKEADFQLEDLQVGRESAAKNLGKIKTKHKTVLETIESHQKRLTGIESQLRDESMKLASQEAAQRAREEFGGYAKGVKAVLQCRDEGKLKGIIGTIAELGRVDEEYATALEVAAGARLQSIVTENDMAAAEAIQFLKMNNIGRVRFLPLNKIHSYKPSAHALLIAKKDGAIGFAQDLVKFDARYKDAFGNVFGDTVIMQSLDDAREHLGKGRMVTLQGELLEGGGALVGGAAPRTGIHFGTSDRDDIDELTTSIRKLEAEKLQISAELGELIEEAGQLATARQELESERAAFQTRVTDYDGRAEEIKKRHQEAEEALKTREGMVEALQGEIIERTGLLEKLDVEIGAVAGDINLATKDLQAVADGKSSKIIGELQTGLDDTREDLSGKQASLAALTAKVDAVKSEVGRLKGELDINQSDQKDLEETRKTESRKSKELEKQLKALRKEEEEKFKALKGLRDQRDGLHDLLTNLKTELDAKQELRRSRKHAADDLKVEIAMREPKLVEAKGRIPKDTKAPSTVPSRERLESRKESLERDRNRLGNVNMLSLEHYRQEAERFDEIKKHRKQLNEEVRRLDGLEKKISAKKENRFMGVYKSIGESFKTSFKEITGGGEAWLALENEKSPFEGGLTIKARMPRKKLYPVEALSGGEKSLVSMAFIFAIQGYDPSPFYLLDEPDQNLDGVNTENIGRAIALQANVAQFLVVSLHHAALREADNVIGVFMGDDGVSHLHQIRDVETFLTSLPSEAEVGA</sequence>
<dbReference type="Gene3D" id="1.20.1060.20">
    <property type="match status" value="1"/>
</dbReference>
<dbReference type="InterPro" id="IPR027417">
    <property type="entry name" value="P-loop_NTPase"/>
</dbReference>
<dbReference type="SMART" id="SM00968">
    <property type="entry name" value="SMC_hinge"/>
    <property type="match status" value="1"/>
</dbReference>
<dbReference type="InterPro" id="IPR024704">
    <property type="entry name" value="SMC"/>
</dbReference>
<feature type="coiled-coil region" evidence="6">
    <location>
        <begin position="187"/>
        <end position="429"/>
    </location>
</feature>
<dbReference type="PIRSF" id="PIRSF005719">
    <property type="entry name" value="SMC"/>
    <property type="match status" value="1"/>
</dbReference>
<feature type="coiled-coil region" evidence="6">
    <location>
        <begin position="690"/>
        <end position="773"/>
    </location>
</feature>
<dbReference type="GO" id="GO:0005524">
    <property type="term" value="F:ATP binding"/>
    <property type="evidence" value="ECO:0007669"/>
    <property type="project" value="UniProtKB-UniRule"/>
</dbReference>
<keyword evidence="1 6" id="KW-0963">Cytoplasm</keyword>
<dbReference type="GO" id="GO:0003677">
    <property type="term" value="F:DNA binding"/>
    <property type="evidence" value="ECO:0007669"/>
    <property type="project" value="UniProtKB-UniRule"/>
</dbReference>
<comment type="similarity">
    <text evidence="6">Belongs to the SMC family.</text>
</comment>
<reference evidence="9" key="1">
    <citation type="journal article" date="2014" name="Genome Biol. Evol.">
        <title>Pangenome evidence for extensive interdomain horizontal transfer affecting lineage core and shell genes in uncultured planktonic thaumarchaeota and euryarchaeota.</title>
        <authorList>
            <person name="Deschamps P."/>
            <person name="Zivanovic Y."/>
            <person name="Moreira D."/>
            <person name="Rodriguez-Valera F."/>
            <person name="Lopez-Garcia P."/>
        </authorList>
    </citation>
    <scope>NUCLEOTIDE SEQUENCE</scope>
</reference>